<dbReference type="InterPro" id="IPR042175">
    <property type="entry name" value="Cell/Rod_MreC_2"/>
</dbReference>
<feature type="domain" description="Rod shape-determining protein MreC beta-barrel core" evidence="6">
    <location>
        <begin position="99"/>
        <end position="242"/>
    </location>
</feature>
<gene>
    <name evidence="7" type="ORF">ucyna2_00905</name>
</gene>
<proteinExistence type="inferred from homology"/>
<dbReference type="PATRIC" id="fig|1527444.3.peg.858"/>
<keyword evidence="5" id="KW-0472">Membrane</keyword>
<dbReference type="Proteomes" id="UP000028922">
    <property type="component" value="Unassembled WGS sequence"/>
</dbReference>
<dbReference type="STRING" id="1527444.ucyna2_00905"/>
<sequence>MVFHGYSRYGSQFLWIIISIGIGLFFFETKGSAILELYYWISYPLRTLDSSGLIHKRLTNARLIELTQTTAELKKENQQLKKLLGYSAIQKTEVIIAPVIAHTPYHWWKSLVLGRGSRDGVEIGFVVTGIGGLVGRIVSVTPHTSRVLLITDPSSRVGFKVSQTGTMGIIIGNASSFVKIRFFDKFPEANVGDTVITSPVGLLFPGGLPIGQIISLDLNKQPAPEGDVLLTVAFNKLENVVIHPYISK</sequence>
<evidence type="ECO:0000256" key="3">
    <source>
        <dbReference type="ARBA" id="ARBA00022960"/>
    </source>
</evidence>
<evidence type="ECO:0000256" key="2">
    <source>
        <dbReference type="ARBA" id="ARBA00013855"/>
    </source>
</evidence>
<organism evidence="7 8">
    <name type="scientific">Candidatus Atelocyanobacterium thalassa isolate SIO64986</name>
    <dbReference type="NCBI Taxonomy" id="1527444"/>
    <lineage>
        <taxon>Bacteria</taxon>
        <taxon>Bacillati</taxon>
        <taxon>Cyanobacteriota</taxon>
        <taxon>Cyanophyceae</taxon>
        <taxon>Oscillatoriophycideae</taxon>
        <taxon>Chroococcales</taxon>
        <taxon>Aphanothecaceae</taxon>
        <taxon>Candidatus Atelocyanobacterium</taxon>
        <taxon>Candidatus Atelocyanobacterium thalassae</taxon>
    </lineage>
</organism>
<dbReference type="Pfam" id="PF04085">
    <property type="entry name" value="MreC"/>
    <property type="match status" value="1"/>
</dbReference>
<dbReference type="InterPro" id="IPR042177">
    <property type="entry name" value="Cell/Rod_1"/>
</dbReference>
<keyword evidence="5" id="KW-0812">Transmembrane</keyword>
<evidence type="ECO:0000256" key="5">
    <source>
        <dbReference type="SAM" id="Phobius"/>
    </source>
</evidence>
<dbReference type="NCBIfam" id="TIGR00219">
    <property type="entry name" value="mreC"/>
    <property type="match status" value="1"/>
</dbReference>
<feature type="transmembrane region" description="Helical" evidence="5">
    <location>
        <begin position="6"/>
        <end position="27"/>
    </location>
</feature>
<dbReference type="PANTHER" id="PTHR34138:SF1">
    <property type="entry name" value="CELL SHAPE-DETERMINING PROTEIN MREC"/>
    <property type="match status" value="1"/>
</dbReference>
<comment type="caution">
    <text evidence="7">The sequence shown here is derived from an EMBL/GenBank/DDBJ whole genome shotgun (WGS) entry which is preliminary data.</text>
</comment>
<evidence type="ECO:0000259" key="6">
    <source>
        <dbReference type="Pfam" id="PF04085"/>
    </source>
</evidence>
<keyword evidence="3" id="KW-0133">Cell shape</keyword>
<protein>
    <recommendedName>
        <fullName evidence="2">Cell shape-determining protein MreC</fullName>
    </recommendedName>
    <alternativeName>
        <fullName evidence="4">Cell shape protein MreC</fullName>
    </alternativeName>
</protein>
<dbReference type="GO" id="GO:0008360">
    <property type="term" value="P:regulation of cell shape"/>
    <property type="evidence" value="ECO:0007669"/>
    <property type="project" value="UniProtKB-KW"/>
</dbReference>
<keyword evidence="5" id="KW-1133">Transmembrane helix</keyword>
<evidence type="ECO:0000313" key="8">
    <source>
        <dbReference type="Proteomes" id="UP000028922"/>
    </source>
</evidence>
<evidence type="ECO:0000313" key="7">
    <source>
        <dbReference type="EMBL" id="KFF41280.1"/>
    </source>
</evidence>
<accession>A0A086CGG6</accession>
<dbReference type="AlphaFoldDB" id="A0A086CGG6"/>
<dbReference type="PANTHER" id="PTHR34138">
    <property type="entry name" value="CELL SHAPE-DETERMINING PROTEIN MREC"/>
    <property type="match status" value="1"/>
</dbReference>
<name>A0A086CGG6_9CHRO</name>
<dbReference type="InterPro" id="IPR055342">
    <property type="entry name" value="MreC_beta-barrel_core"/>
</dbReference>
<evidence type="ECO:0000256" key="4">
    <source>
        <dbReference type="ARBA" id="ARBA00032089"/>
    </source>
</evidence>
<evidence type="ECO:0000256" key="1">
    <source>
        <dbReference type="ARBA" id="ARBA00009369"/>
    </source>
</evidence>
<dbReference type="Gene3D" id="2.40.10.340">
    <property type="entry name" value="Rod shape-determining protein MreC, domain 1"/>
    <property type="match status" value="1"/>
</dbReference>
<dbReference type="GO" id="GO:0005886">
    <property type="term" value="C:plasma membrane"/>
    <property type="evidence" value="ECO:0007669"/>
    <property type="project" value="TreeGrafter"/>
</dbReference>
<reference evidence="7 8" key="1">
    <citation type="submission" date="2014-08" db="EMBL/GenBank/DDBJ databases">
        <title>Comparative genomics reveals surprising divergence of two closely related strains of uncultivated UCYN-A cyanobacteria.</title>
        <authorList>
            <person name="Bombar D."/>
            <person name="Heller P."/>
            <person name="Sanchez-Baracaldo P."/>
            <person name="Carter B.J."/>
            <person name="Zert J.P."/>
        </authorList>
    </citation>
    <scope>NUCLEOTIDE SEQUENCE [LARGE SCALE GENOMIC DNA]</scope>
</reference>
<dbReference type="Gene3D" id="2.40.10.350">
    <property type="entry name" value="Rod shape-determining protein MreC, domain 2"/>
    <property type="match status" value="1"/>
</dbReference>
<dbReference type="eggNOG" id="COG1792">
    <property type="taxonomic scope" value="Bacteria"/>
</dbReference>
<dbReference type="EMBL" id="JPSP01000010">
    <property type="protein sequence ID" value="KFF41280.1"/>
    <property type="molecule type" value="Genomic_DNA"/>
</dbReference>
<dbReference type="InterPro" id="IPR007221">
    <property type="entry name" value="MreC"/>
</dbReference>
<comment type="similarity">
    <text evidence="1">Belongs to the MreC family.</text>
</comment>